<evidence type="ECO:0000256" key="1">
    <source>
        <dbReference type="ARBA" id="ARBA00000707"/>
    </source>
</evidence>
<keyword evidence="3 6" id="KW-0833">Ubl conjugation pathway</keyword>
<dbReference type="PROSITE" id="PS00972">
    <property type="entry name" value="USP_1"/>
    <property type="match status" value="1"/>
</dbReference>
<dbReference type="PANTHER" id="PTHR24006:SF687">
    <property type="entry name" value="UBIQUITIN CARBOXYL-TERMINAL HYDROLASE 10"/>
    <property type="match status" value="1"/>
</dbReference>
<reference evidence="9" key="2">
    <citation type="submission" date="2023-05" db="EMBL/GenBank/DDBJ databases">
        <authorList>
            <consortium name="Lawrence Berkeley National Laboratory"/>
            <person name="Steindorff A."/>
            <person name="Hensen N."/>
            <person name="Bonometti L."/>
            <person name="Westerberg I."/>
            <person name="Brannstrom I.O."/>
            <person name="Guillou S."/>
            <person name="Cros-Aarteil S."/>
            <person name="Calhoun S."/>
            <person name="Haridas S."/>
            <person name="Kuo A."/>
            <person name="Mondo S."/>
            <person name="Pangilinan J."/>
            <person name="Riley R."/>
            <person name="Labutti K."/>
            <person name="Andreopoulos B."/>
            <person name="Lipzen A."/>
            <person name="Chen C."/>
            <person name="Yanf M."/>
            <person name="Daum C."/>
            <person name="Ng V."/>
            <person name="Clum A."/>
            <person name="Ohm R."/>
            <person name="Martin F."/>
            <person name="Silar P."/>
            <person name="Natvig D."/>
            <person name="Lalanne C."/>
            <person name="Gautier V."/>
            <person name="Ament-Velasquez S.L."/>
            <person name="Kruys A."/>
            <person name="Hutchinson M.I."/>
            <person name="Powell A.J."/>
            <person name="Barry K."/>
            <person name="Miller A.N."/>
            <person name="Grigoriev I.V."/>
            <person name="Debuchy R."/>
            <person name="Gladieux P."/>
            <person name="Thoren M.H."/>
            <person name="Johannesson H."/>
        </authorList>
    </citation>
    <scope>NUCLEOTIDE SEQUENCE</scope>
    <source>
        <strain evidence="9">PSN243</strain>
    </source>
</reference>
<protein>
    <recommendedName>
        <fullName evidence="6">Ubiquitin carboxyl-terminal hydrolase</fullName>
        <ecNumber evidence="6">3.4.19.12</ecNumber>
    </recommendedName>
</protein>
<evidence type="ECO:0000256" key="4">
    <source>
        <dbReference type="ARBA" id="ARBA00022801"/>
    </source>
</evidence>
<evidence type="ECO:0000256" key="6">
    <source>
        <dbReference type="RuleBase" id="RU366025"/>
    </source>
</evidence>
<dbReference type="GO" id="GO:0004843">
    <property type="term" value="F:cysteine-type deubiquitinase activity"/>
    <property type="evidence" value="ECO:0007669"/>
    <property type="project" value="UniProtKB-UniRule"/>
</dbReference>
<feature type="domain" description="USP" evidence="8">
    <location>
        <begin position="489"/>
        <end position="913"/>
    </location>
</feature>
<evidence type="ECO:0000256" key="5">
    <source>
        <dbReference type="ARBA" id="ARBA00022807"/>
    </source>
</evidence>
<proteinExistence type="inferred from homology"/>
<dbReference type="InterPro" id="IPR018200">
    <property type="entry name" value="USP_CS"/>
</dbReference>
<feature type="compositionally biased region" description="Basic residues" evidence="7">
    <location>
        <begin position="220"/>
        <end position="229"/>
    </location>
</feature>
<keyword evidence="5 6" id="KW-0788">Thiol protease</keyword>
<dbReference type="GO" id="GO:0005634">
    <property type="term" value="C:nucleus"/>
    <property type="evidence" value="ECO:0007669"/>
    <property type="project" value="TreeGrafter"/>
</dbReference>
<feature type="compositionally biased region" description="Polar residues" evidence="7">
    <location>
        <begin position="365"/>
        <end position="374"/>
    </location>
</feature>
<dbReference type="Proteomes" id="UP001321760">
    <property type="component" value="Unassembled WGS sequence"/>
</dbReference>
<dbReference type="InterPro" id="IPR001394">
    <property type="entry name" value="Peptidase_C19_UCH"/>
</dbReference>
<feature type="region of interest" description="Disordered" evidence="7">
    <location>
        <begin position="844"/>
        <end position="905"/>
    </location>
</feature>
<keyword evidence="4 6" id="KW-0378">Hydrolase</keyword>
<feature type="compositionally biased region" description="Pro residues" evidence="7">
    <location>
        <begin position="150"/>
        <end position="170"/>
    </location>
</feature>
<dbReference type="Pfam" id="PF00443">
    <property type="entry name" value="UCH"/>
    <property type="match status" value="1"/>
</dbReference>
<reference evidence="9" key="1">
    <citation type="journal article" date="2023" name="Mol. Phylogenet. Evol.">
        <title>Genome-scale phylogeny and comparative genomics of the fungal order Sordariales.</title>
        <authorList>
            <person name="Hensen N."/>
            <person name="Bonometti L."/>
            <person name="Westerberg I."/>
            <person name="Brannstrom I.O."/>
            <person name="Guillou S."/>
            <person name="Cros-Aarteil S."/>
            <person name="Calhoun S."/>
            <person name="Haridas S."/>
            <person name="Kuo A."/>
            <person name="Mondo S."/>
            <person name="Pangilinan J."/>
            <person name="Riley R."/>
            <person name="LaButti K."/>
            <person name="Andreopoulos B."/>
            <person name="Lipzen A."/>
            <person name="Chen C."/>
            <person name="Yan M."/>
            <person name="Daum C."/>
            <person name="Ng V."/>
            <person name="Clum A."/>
            <person name="Steindorff A."/>
            <person name="Ohm R.A."/>
            <person name="Martin F."/>
            <person name="Silar P."/>
            <person name="Natvig D.O."/>
            <person name="Lalanne C."/>
            <person name="Gautier V."/>
            <person name="Ament-Velasquez S.L."/>
            <person name="Kruys A."/>
            <person name="Hutchinson M.I."/>
            <person name="Powell A.J."/>
            <person name="Barry K."/>
            <person name="Miller A.N."/>
            <person name="Grigoriev I.V."/>
            <person name="Debuchy R."/>
            <person name="Gladieux P."/>
            <person name="Hiltunen Thoren M."/>
            <person name="Johannesson H."/>
        </authorList>
    </citation>
    <scope>NUCLEOTIDE SEQUENCE</scope>
    <source>
        <strain evidence="9">PSN243</strain>
    </source>
</reference>
<dbReference type="Gene3D" id="3.90.70.10">
    <property type="entry name" value="Cysteine proteinases"/>
    <property type="match status" value="1"/>
</dbReference>
<comment type="similarity">
    <text evidence="6">Belongs to the peptidase C19 family.</text>
</comment>
<gene>
    <name evidence="9" type="ORF">QBC34DRAFT_301360</name>
</gene>
<feature type="compositionally biased region" description="Basic and acidic residues" evidence="7">
    <location>
        <begin position="250"/>
        <end position="261"/>
    </location>
</feature>
<feature type="region of interest" description="Disordered" evidence="7">
    <location>
        <begin position="133"/>
        <end position="186"/>
    </location>
</feature>
<sequence length="913" mass="98340">MMNGRGHLPAGPMQGGAPEMGPGSGGSRRSGRSGPYSNGHHFPHHNVGQAMYAGYMAPYATGAASFYMPHYQNGAMGAMGAATYMPHYPPNPAYGRSPPAMPQHYMPMVPNPYSRGPQSPVVASPYQAPPLPAQIPMQPHTPSSTHSHIAPPPLTPPVPVTSQAPPPPAPVEGQPDMLEQHTPSHASSETLIGGEALIGGMPFRPKLPWYSDPGSPFPVRSRKIKRRRPTWGAGVALKQPDRQLTAAADTETKPDTDRETVQKTVGPTRNTAQNSTSQQSGNEPGTRSETPFTPDQTDDAAPASPTTPSSMKPLKPTGDSIIIKNGVTKPAKRSTLAGPAPPASKIKPAVPAIPKISKGIKSDAPKTTNGSAVPTRNEPPLTGDVRSEYAPLETTTGGGKEGAPPPVKPPPAPRKTWADLVKPRAGETRASPQGSAQVLTNGYAATAAAAAASRRDLAGGVPSFSTIAFAEALRKFDGNGAELSFLEPRGLRNKGNMCYMNSILQVLIFCAPFYDFLDLASKRKVQNLNNNTLLDAMINFKDNFKVLASAPSAEQLKSQLKRDDYEKIGDAFTPEFVYAAMRQIQRFRDMEHGQQDAQEFLGLLLEGLHDECTHVLSVTAPEPTEPQESQKAVDHWVYVGKGQRQATVRSSGEPDTPSPISEIFGGRFRSEIRAASTRTSITREPYQSLQLDIGGKAQHIVDALKVLTREEKLSNYKSPTGDLDVKAVKQVLIEILPPVLTLHLKRFQYVGKDGAEGKGSTVKTRKKINYPLNLEIPLEILGDPAKSQAKQDPGYRQYKLIAVVYHHGQTAHQGHYTVDVRRQDGQGWIHIDDTKIEPIESEAVAEHGAEDETKSANRSSQVDGDDGPWKPASSGNKKSNGLVNGSSAPTTNGKKGKHSKRDGDAYLLFYQRV</sequence>
<evidence type="ECO:0000256" key="2">
    <source>
        <dbReference type="ARBA" id="ARBA00022670"/>
    </source>
</evidence>
<dbReference type="EC" id="3.4.19.12" evidence="6"/>
<organism evidence="9 10">
    <name type="scientific">Podospora aff. communis PSN243</name>
    <dbReference type="NCBI Taxonomy" id="3040156"/>
    <lineage>
        <taxon>Eukaryota</taxon>
        <taxon>Fungi</taxon>
        <taxon>Dikarya</taxon>
        <taxon>Ascomycota</taxon>
        <taxon>Pezizomycotina</taxon>
        <taxon>Sordariomycetes</taxon>
        <taxon>Sordariomycetidae</taxon>
        <taxon>Sordariales</taxon>
        <taxon>Podosporaceae</taxon>
        <taxon>Podospora</taxon>
    </lineage>
</organism>
<dbReference type="AlphaFoldDB" id="A0AAV9GK42"/>
<evidence type="ECO:0000256" key="7">
    <source>
        <dbReference type="SAM" id="MobiDB-lite"/>
    </source>
</evidence>
<comment type="caution">
    <text evidence="9">The sequence shown here is derived from an EMBL/GenBank/DDBJ whole genome shotgun (WGS) entry which is preliminary data.</text>
</comment>
<keyword evidence="2 6" id="KW-0645">Protease</keyword>
<name>A0AAV9GK42_9PEZI</name>
<evidence type="ECO:0000313" key="10">
    <source>
        <dbReference type="Proteomes" id="UP001321760"/>
    </source>
</evidence>
<feature type="compositionally biased region" description="Polar residues" evidence="7">
    <location>
        <begin position="873"/>
        <end position="893"/>
    </location>
</feature>
<dbReference type="InterPro" id="IPR028889">
    <property type="entry name" value="USP"/>
</dbReference>
<dbReference type="InterPro" id="IPR050164">
    <property type="entry name" value="Peptidase_C19"/>
</dbReference>
<feature type="compositionally biased region" description="Pro residues" evidence="7">
    <location>
        <begin position="403"/>
        <end position="413"/>
    </location>
</feature>
<evidence type="ECO:0000259" key="8">
    <source>
        <dbReference type="PROSITE" id="PS50235"/>
    </source>
</evidence>
<evidence type="ECO:0000256" key="3">
    <source>
        <dbReference type="ARBA" id="ARBA00022786"/>
    </source>
</evidence>
<feature type="compositionally biased region" description="Basic and acidic residues" evidence="7">
    <location>
        <begin position="844"/>
        <end position="855"/>
    </location>
</feature>
<dbReference type="GO" id="GO:0006508">
    <property type="term" value="P:proteolysis"/>
    <property type="evidence" value="ECO:0007669"/>
    <property type="project" value="UniProtKB-KW"/>
</dbReference>
<dbReference type="PROSITE" id="PS50235">
    <property type="entry name" value="USP_3"/>
    <property type="match status" value="1"/>
</dbReference>
<dbReference type="PANTHER" id="PTHR24006">
    <property type="entry name" value="UBIQUITIN CARBOXYL-TERMINAL HYDROLASE"/>
    <property type="match status" value="1"/>
</dbReference>
<keyword evidence="10" id="KW-1185">Reference proteome</keyword>
<dbReference type="InterPro" id="IPR038765">
    <property type="entry name" value="Papain-like_cys_pep_sf"/>
</dbReference>
<dbReference type="PROSITE" id="PS00973">
    <property type="entry name" value="USP_2"/>
    <property type="match status" value="1"/>
</dbReference>
<feature type="region of interest" description="Disordered" evidence="7">
    <location>
        <begin position="1"/>
        <end position="42"/>
    </location>
</feature>
<accession>A0AAV9GK42</accession>
<dbReference type="SUPFAM" id="SSF54001">
    <property type="entry name" value="Cysteine proteinases"/>
    <property type="match status" value="1"/>
</dbReference>
<evidence type="ECO:0000313" key="9">
    <source>
        <dbReference type="EMBL" id="KAK4448275.1"/>
    </source>
</evidence>
<dbReference type="EMBL" id="MU865944">
    <property type="protein sequence ID" value="KAK4448275.1"/>
    <property type="molecule type" value="Genomic_DNA"/>
</dbReference>
<dbReference type="GO" id="GO:0016579">
    <property type="term" value="P:protein deubiquitination"/>
    <property type="evidence" value="ECO:0007669"/>
    <property type="project" value="InterPro"/>
</dbReference>
<comment type="catalytic activity">
    <reaction evidence="1 6">
        <text>Thiol-dependent hydrolysis of ester, thioester, amide, peptide and isopeptide bonds formed by the C-terminal Gly of ubiquitin (a 76-residue protein attached to proteins as an intracellular targeting signal).</text>
        <dbReference type="EC" id="3.4.19.12"/>
    </reaction>
</comment>
<feature type="compositionally biased region" description="Polar residues" evidence="7">
    <location>
        <begin position="262"/>
        <end position="295"/>
    </location>
</feature>
<dbReference type="GO" id="GO:0005829">
    <property type="term" value="C:cytosol"/>
    <property type="evidence" value="ECO:0007669"/>
    <property type="project" value="TreeGrafter"/>
</dbReference>
<feature type="region of interest" description="Disordered" evidence="7">
    <location>
        <begin position="205"/>
        <end position="417"/>
    </location>
</feature>